<protein>
    <submittedName>
        <fullName evidence="1">YusG family protein</fullName>
    </submittedName>
</protein>
<dbReference type="Proteomes" id="UP001649381">
    <property type="component" value="Unassembled WGS sequence"/>
</dbReference>
<reference evidence="1 2" key="1">
    <citation type="submission" date="2022-01" db="EMBL/GenBank/DDBJ databases">
        <title>Alkalihalobacillus sp. EGI L200015, a novel bacterium isolated from a salt lake sediment.</title>
        <authorList>
            <person name="Gao L."/>
            <person name="Fang B.-Z."/>
            <person name="Li W.-J."/>
        </authorList>
    </citation>
    <scope>NUCLEOTIDE SEQUENCE [LARGE SCALE GENOMIC DNA]</scope>
    <source>
        <strain evidence="1 2">KCTC 12718</strain>
    </source>
</reference>
<dbReference type="Pfam" id="PF10830">
    <property type="entry name" value="DUF2553"/>
    <property type="match status" value="1"/>
</dbReference>
<dbReference type="InterPro" id="IPR020140">
    <property type="entry name" value="Uncharacterised_YusG"/>
</dbReference>
<comment type="caution">
    <text evidence="1">The sequence shown here is derived from an EMBL/GenBank/DDBJ whole genome shotgun (WGS) entry which is preliminary data.</text>
</comment>
<dbReference type="RefSeq" id="WP_236335684.1">
    <property type="nucleotide sequence ID" value="NZ_JAKIJS010000001.1"/>
</dbReference>
<accession>A0ABS9H0V8</accession>
<gene>
    <name evidence="1" type="ORF">L2716_12650</name>
</gene>
<name>A0ABS9H0V8_9BACL</name>
<evidence type="ECO:0000313" key="2">
    <source>
        <dbReference type="Proteomes" id="UP001649381"/>
    </source>
</evidence>
<evidence type="ECO:0000313" key="1">
    <source>
        <dbReference type="EMBL" id="MCF6138579.1"/>
    </source>
</evidence>
<proteinExistence type="predicted"/>
<keyword evidence="2" id="KW-1185">Reference proteome</keyword>
<sequence length="81" mass="9477">MGQDVRRTDITEKVYGKMDQGSMSLYLNKAQIGKIKFTNQGNLYEMGEGFEFEEDKFYRQESNASDQKQQQLVDDCEFGWC</sequence>
<organism evidence="1 2">
    <name type="scientific">Pseudalkalibacillus berkeleyi</name>
    <dbReference type="NCBI Taxonomy" id="1069813"/>
    <lineage>
        <taxon>Bacteria</taxon>
        <taxon>Bacillati</taxon>
        <taxon>Bacillota</taxon>
        <taxon>Bacilli</taxon>
        <taxon>Bacillales</taxon>
        <taxon>Fictibacillaceae</taxon>
        <taxon>Pseudalkalibacillus</taxon>
    </lineage>
</organism>
<dbReference type="EMBL" id="JAKIJS010000001">
    <property type="protein sequence ID" value="MCF6138579.1"/>
    <property type="molecule type" value="Genomic_DNA"/>
</dbReference>